<dbReference type="InterPro" id="IPR010640">
    <property type="entry name" value="Low_temperature_requirement_A"/>
</dbReference>
<keyword evidence="1" id="KW-0472">Membrane</keyword>
<feature type="transmembrane region" description="Helical" evidence="1">
    <location>
        <begin position="137"/>
        <end position="159"/>
    </location>
</feature>
<dbReference type="Pfam" id="PF06772">
    <property type="entry name" value="LtrA"/>
    <property type="match status" value="2"/>
</dbReference>
<dbReference type="PANTHER" id="PTHR36840:SF1">
    <property type="entry name" value="BLL5714 PROTEIN"/>
    <property type="match status" value="1"/>
</dbReference>
<proteinExistence type="predicted"/>
<evidence type="ECO:0000313" key="3">
    <source>
        <dbReference type="Proteomes" id="UP000198242"/>
    </source>
</evidence>
<keyword evidence="1" id="KW-0812">Transmembrane</keyword>
<protein>
    <submittedName>
        <fullName evidence="2">Low temperature requirement protein LtrA</fullName>
    </submittedName>
</protein>
<feature type="transmembrane region" description="Helical" evidence="1">
    <location>
        <begin position="676"/>
        <end position="695"/>
    </location>
</feature>
<evidence type="ECO:0000256" key="1">
    <source>
        <dbReference type="SAM" id="Phobius"/>
    </source>
</evidence>
<feature type="transmembrane region" description="Helical" evidence="1">
    <location>
        <begin position="534"/>
        <end position="554"/>
    </location>
</feature>
<evidence type="ECO:0000313" key="2">
    <source>
        <dbReference type="EMBL" id="SCE90919.1"/>
    </source>
</evidence>
<feature type="transmembrane region" description="Helical" evidence="1">
    <location>
        <begin position="340"/>
        <end position="358"/>
    </location>
</feature>
<feature type="transmembrane region" description="Helical" evidence="1">
    <location>
        <begin position="104"/>
        <end position="125"/>
    </location>
</feature>
<feature type="transmembrane region" description="Helical" evidence="1">
    <location>
        <begin position="71"/>
        <end position="92"/>
    </location>
</feature>
<feature type="transmembrane region" description="Helical" evidence="1">
    <location>
        <begin position="279"/>
        <end position="298"/>
    </location>
</feature>
<feature type="transmembrane region" description="Helical" evidence="1">
    <location>
        <begin position="38"/>
        <end position="59"/>
    </location>
</feature>
<feature type="transmembrane region" description="Helical" evidence="1">
    <location>
        <begin position="566"/>
        <end position="586"/>
    </location>
</feature>
<keyword evidence="3" id="KW-1185">Reference proteome</keyword>
<feature type="transmembrane region" description="Helical" evidence="1">
    <location>
        <begin position="310"/>
        <end position="333"/>
    </location>
</feature>
<feature type="transmembrane region" description="Helical" evidence="1">
    <location>
        <begin position="204"/>
        <end position="224"/>
    </location>
</feature>
<dbReference type="Proteomes" id="UP000198242">
    <property type="component" value="Chromosome I"/>
</dbReference>
<feature type="transmembrane region" description="Helical" evidence="1">
    <location>
        <begin position="765"/>
        <end position="785"/>
    </location>
</feature>
<dbReference type="PANTHER" id="PTHR36840">
    <property type="entry name" value="BLL5714 PROTEIN"/>
    <property type="match status" value="1"/>
</dbReference>
<feature type="transmembrane region" description="Helical" evidence="1">
    <location>
        <begin position="628"/>
        <end position="649"/>
    </location>
</feature>
<dbReference type="AlphaFoldDB" id="A0A1C4W4E5"/>
<feature type="transmembrane region" description="Helical" evidence="1">
    <location>
        <begin position="412"/>
        <end position="431"/>
    </location>
</feature>
<feature type="transmembrane region" description="Helical" evidence="1">
    <location>
        <begin position="741"/>
        <end position="759"/>
    </location>
</feature>
<name>A0A1C4W4E5_MICVI</name>
<dbReference type="EMBL" id="LT607411">
    <property type="protein sequence ID" value="SCE90919.1"/>
    <property type="molecule type" value="Genomic_DNA"/>
</dbReference>
<feature type="transmembrane region" description="Helical" evidence="1">
    <location>
        <begin position="503"/>
        <end position="522"/>
    </location>
</feature>
<feature type="transmembrane region" description="Helical" evidence="1">
    <location>
        <begin position="364"/>
        <end position="381"/>
    </location>
</feature>
<feature type="transmembrane region" description="Helical" evidence="1">
    <location>
        <begin position="230"/>
        <end position="252"/>
    </location>
</feature>
<feature type="transmembrane region" description="Helical" evidence="1">
    <location>
        <begin position="710"/>
        <end position="729"/>
    </location>
</feature>
<feature type="transmembrane region" description="Helical" evidence="1">
    <location>
        <begin position="12"/>
        <end position="32"/>
    </location>
</feature>
<gene>
    <name evidence="2" type="ORF">GA0074695_2075</name>
</gene>
<feature type="transmembrane region" description="Helical" evidence="1">
    <location>
        <begin position="171"/>
        <end position="192"/>
    </location>
</feature>
<accession>A0A1C4W4E5</accession>
<organism evidence="2 3">
    <name type="scientific">Micromonospora viridifaciens</name>
    <dbReference type="NCBI Taxonomy" id="1881"/>
    <lineage>
        <taxon>Bacteria</taxon>
        <taxon>Bacillati</taxon>
        <taxon>Actinomycetota</taxon>
        <taxon>Actinomycetes</taxon>
        <taxon>Micromonosporales</taxon>
        <taxon>Micromonosporaceae</taxon>
        <taxon>Micromonospora</taxon>
    </lineage>
</organism>
<feature type="transmembrane region" description="Helical" evidence="1">
    <location>
        <begin position="598"/>
        <end position="616"/>
    </location>
</feature>
<reference evidence="3" key="1">
    <citation type="submission" date="2016-06" db="EMBL/GenBank/DDBJ databases">
        <authorList>
            <person name="Varghese N."/>
            <person name="Submissions Spin"/>
        </authorList>
    </citation>
    <scope>NUCLEOTIDE SEQUENCE [LARGE SCALE GENOMIC DNA]</scope>
    <source>
        <strain evidence="3">DSM 43909</strain>
    </source>
</reference>
<sequence length="804" mass="86554">MVAESGGVTRLELFLDLVFVYAFLNVTTLATINFDLYGIVRALLLLALLWRCWVSYAWLSNSIRLDRGIMPMVAFGLIAVIFVLGVAIQEAYVDRPGGLPGPFVFVLGYLAARAGALLVAMVYARSDPVSRRRIRRAWLPLFGAAPLLLLTALLASRLIDVELHPWARLGLLFLAVLLEYGSGVLTGVVGAHDLPVRHWVERHSLIVMVAFGETIISVGVSRGIGSTEPITWALVLAILLSVSVVGVLWWTYFDLARFAAELALERVSGAARLRLARHAYTFLHLPMIGGLILLSFGLKEAVGAVGKPAPLPGLSLLALYGGVILYLLGLLAFEGRTMHIVGRGPLLGLVLLALGTPVAAQVPALAALAILAGLVAVLVLADRTLFRGRHELLHRAIQPAVQRAVGVAPKELFFDLVFVYAFIQVTSLMAADPTWHGLVRGLVVLAVLWWVWNMFAWLSSALRTEGPEARLVFVAVAANILIIAIAIPVAFYDPSRVGLYGPLVFATCYGVVRLLHLGSFWVVARGNPDLQRQLLLLALPGGLAILLLLSAALLPELVGVRGPYSPLRIALWLAAVAVDFGGRYLVNVRQWRISSASYWAERFGLIIIVALGEAIISTGRAVADQPISALVVVGAILGTALVATLWWVYFDVDAIAGERAVEAATGGDRSRLAADAYTLLHLLMVAGVVLVSLGLDQTLALVHQKPGRHTGLAALAHLALYSGVILYLIGDQAFWWRTRHGIRPIRAITTLVFVALVPLTAPWAGLGSLAVLVAASIIFLIVEAVRTAQLRRVLRDPLVSEAGP</sequence>
<keyword evidence="1" id="KW-1133">Transmembrane helix</keyword>
<feature type="transmembrane region" description="Helical" evidence="1">
    <location>
        <begin position="471"/>
        <end position="491"/>
    </location>
</feature>
<feature type="transmembrane region" description="Helical" evidence="1">
    <location>
        <begin position="437"/>
        <end position="459"/>
    </location>
</feature>